<sequence>MPAPIKHDTDSSLRVSQGRKLGHNLFPILFVTFCLIIFLTPAAFCVYVGLDTLATFWVSQRCLLAIVLLPLFGMVFVFHLCLGGPSRVLIVGSLMGACVLLILLGDITLQEAIVVSEELLDEECDPFPIKAALQTQWDNAESFYTTCVDDLSTDADITFLEGLETFRMQDCEGYVGYDDALRANPDWQYLELLESKLMCKGWCDDGMQIWSSEYAVGTCTKALGHYMAYNTQWTLLQVTVFAALSFALLAAMLLFLAPSMWG</sequence>
<name>A0A7S1F5P9_NOCSC</name>
<evidence type="ECO:0000313" key="2">
    <source>
        <dbReference type="EMBL" id="CAD8846089.1"/>
    </source>
</evidence>
<accession>A0A7S1F5P9</accession>
<feature type="transmembrane region" description="Helical" evidence="1">
    <location>
        <begin position="62"/>
        <end position="82"/>
    </location>
</feature>
<keyword evidence="1" id="KW-0812">Transmembrane</keyword>
<dbReference type="EMBL" id="HBFQ01029049">
    <property type="protein sequence ID" value="CAD8846089.1"/>
    <property type="molecule type" value="Transcribed_RNA"/>
</dbReference>
<feature type="transmembrane region" description="Helical" evidence="1">
    <location>
        <begin position="88"/>
        <end position="109"/>
    </location>
</feature>
<keyword evidence="1" id="KW-0472">Membrane</keyword>
<evidence type="ECO:0000256" key="1">
    <source>
        <dbReference type="SAM" id="Phobius"/>
    </source>
</evidence>
<protein>
    <submittedName>
        <fullName evidence="2">Uncharacterized protein</fullName>
    </submittedName>
</protein>
<feature type="transmembrane region" description="Helical" evidence="1">
    <location>
        <begin position="25"/>
        <end position="50"/>
    </location>
</feature>
<keyword evidence="1" id="KW-1133">Transmembrane helix</keyword>
<proteinExistence type="predicted"/>
<organism evidence="2">
    <name type="scientific">Noctiluca scintillans</name>
    <name type="common">Sea sparkle</name>
    <name type="synonym">Red tide dinoflagellate</name>
    <dbReference type="NCBI Taxonomy" id="2966"/>
    <lineage>
        <taxon>Eukaryota</taxon>
        <taxon>Sar</taxon>
        <taxon>Alveolata</taxon>
        <taxon>Dinophyceae</taxon>
        <taxon>Noctilucales</taxon>
        <taxon>Noctilucaceae</taxon>
        <taxon>Noctiluca</taxon>
    </lineage>
</organism>
<feature type="transmembrane region" description="Helical" evidence="1">
    <location>
        <begin position="235"/>
        <end position="257"/>
    </location>
</feature>
<gene>
    <name evidence="2" type="ORF">NSCI0253_LOCUS20439</name>
</gene>
<reference evidence="2" key="1">
    <citation type="submission" date="2021-01" db="EMBL/GenBank/DDBJ databases">
        <authorList>
            <person name="Corre E."/>
            <person name="Pelletier E."/>
            <person name="Niang G."/>
            <person name="Scheremetjew M."/>
            <person name="Finn R."/>
            <person name="Kale V."/>
            <person name="Holt S."/>
            <person name="Cochrane G."/>
            <person name="Meng A."/>
            <person name="Brown T."/>
            <person name="Cohen L."/>
        </authorList>
    </citation>
    <scope>NUCLEOTIDE SEQUENCE</scope>
</reference>
<dbReference type="AlphaFoldDB" id="A0A7S1F5P9"/>